<dbReference type="InterPro" id="IPR000673">
    <property type="entry name" value="Sig_transdc_resp-reg_Me-estase"/>
</dbReference>
<dbReference type="KEGG" id="mgm:Mmc1_2635"/>
<dbReference type="PROSITE" id="PS50122">
    <property type="entry name" value="CHEB"/>
    <property type="match status" value="1"/>
</dbReference>
<gene>
    <name evidence="6" type="ordered locus">Mmc1_2635</name>
</gene>
<keyword evidence="7" id="KW-1185">Reference proteome</keyword>
<dbReference type="EMBL" id="CP000471">
    <property type="protein sequence ID" value="ABK45131.1"/>
    <property type="molecule type" value="Genomic_DNA"/>
</dbReference>
<dbReference type="RefSeq" id="WP_011714237.1">
    <property type="nucleotide sequence ID" value="NC_008576.1"/>
</dbReference>
<proteinExistence type="predicted"/>
<evidence type="ECO:0000313" key="6">
    <source>
        <dbReference type="EMBL" id="ABK45131.1"/>
    </source>
</evidence>
<protein>
    <recommendedName>
        <fullName evidence="2">protein-glutamate methylesterase</fullName>
        <ecNumber evidence="2">3.1.1.61</ecNumber>
    </recommendedName>
</protein>
<evidence type="ECO:0000313" key="7">
    <source>
        <dbReference type="Proteomes" id="UP000002586"/>
    </source>
</evidence>
<feature type="domain" description="CheB-type methylesterase" evidence="5">
    <location>
        <begin position="10"/>
        <end position="193"/>
    </location>
</feature>
<dbReference type="InterPro" id="IPR035909">
    <property type="entry name" value="CheB_C"/>
</dbReference>
<accession>A0LAY8</accession>
<dbReference type="Gene3D" id="3.40.50.180">
    <property type="entry name" value="Methylesterase CheB, C-terminal domain"/>
    <property type="match status" value="1"/>
</dbReference>
<name>A0LAY8_MAGMM</name>
<sequence length="262" mass="28575">MKTDAKESEPQINWPVVGIGSSAGGLEALTSLLGGLDQDVEHSFVIIQHLSPHHRSMMVTLLERETLLPVRDVQDGLRPARGVIYVTPENHNVILADGRFRLLTPSKQVVPKPSVNLFFRSLAEELGELAVGVILSGTGSDGAQGVKEIKYAGGTVLVQDPEESKYDGMPRAAIETGVVDLILPAQTIGKRLMGLALSDSGQLHFSEEGFEQAGVAGLINQLHAWTKIDFSGYKESTLSRRVQRKRPFLPRIQFVLKVCQAF</sequence>
<organism evidence="6 7">
    <name type="scientific">Magnetococcus marinus (strain ATCC BAA-1437 / JCM 17883 / MC-1)</name>
    <dbReference type="NCBI Taxonomy" id="156889"/>
    <lineage>
        <taxon>Bacteria</taxon>
        <taxon>Pseudomonadati</taxon>
        <taxon>Pseudomonadota</taxon>
        <taxon>Magnetococcia</taxon>
        <taxon>Magnetococcales</taxon>
        <taxon>Magnetococcaceae</taxon>
        <taxon>Magnetococcus</taxon>
    </lineage>
</organism>
<dbReference type="AlphaFoldDB" id="A0LAY8"/>
<dbReference type="STRING" id="156889.Mmc1_2635"/>
<evidence type="ECO:0000259" key="5">
    <source>
        <dbReference type="PROSITE" id="PS50122"/>
    </source>
</evidence>
<keyword evidence="4" id="KW-0145">Chemotaxis</keyword>
<evidence type="ECO:0000256" key="3">
    <source>
        <dbReference type="ARBA" id="ARBA00048267"/>
    </source>
</evidence>
<evidence type="ECO:0000256" key="1">
    <source>
        <dbReference type="ARBA" id="ARBA00022801"/>
    </source>
</evidence>
<dbReference type="PANTHER" id="PTHR42872:SF6">
    <property type="entry name" value="PROTEIN-GLUTAMATE METHYLESTERASE_PROTEIN-GLUTAMINE GLUTAMINASE"/>
    <property type="match status" value="1"/>
</dbReference>
<dbReference type="GO" id="GO:0006935">
    <property type="term" value="P:chemotaxis"/>
    <property type="evidence" value="ECO:0007669"/>
    <property type="project" value="UniProtKB-UniRule"/>
</dbReference>
<dbReference type="CDD" id="cd16434">
    <property type="entry name" value="CheB-CheR_fusion"/>
    <property type="match status" value="1"/>
</dbReference>
<evidence type="ECO:0000256" key="2">
    <source>
        <dbReference type="ARBA" id="ARBA00039140"/>
    </source>
</evidence>
<dbReference type="EC" id="3.1.1.61" evidence="2"/>
<dbReference type="PANTHER" id="PTHR42872">
    <property type="entry name" value="PROTEIN-GLUTAMATE METHYLESTERASE/PROTEIN-GLUTAMINE GLUTAMINASE"/>
    <property type="match status" value="1"/>
</dbReference>
<dbReference type="GO" id="GO:0008984">
    <property type="term" value="F:protein-glutamate methylesterase activity"/>
    <property type="evidence" value="ECO:0007669"/>
    <property type="project" value="UniProtKB-EC"/>
</dbReference>
<reference evidence="7" key="1">
    <citation type="journal article" date="2009" name="Appl. Environ. Microbiol.">
        <title>Complete genome sequence of the chemolithoautotrophic marine magnetotactic coccus strain MC-1.</title>
        <authorList>
            <person name="Schubbe S."/>
            <person name="Williams T.J."/>
            <person name="Xie G."/>
            <person name="Kiss H.E."/>
            <person name="Brettin T.S."/>
            <person name="Martinez D."/>
            <person name="Ross C.A."/>
            <person name="Schuler D."/>
            <person name="Cox B.L."/>
            <person name="Nealson K.H."/>
            <person name="Bazylinski D.A."/>
        </authorList>
    </citation>
    <scope>NUCLEOTIDE SEQUENCE [LARGE SCALE GENOMIC DNA]</scope>
    <source>
        <strain evidence="7">ATCC BAA-1437 / JCM 17883 / MC-1</strain>
    </source>
</reference>
<dbReference type="HOGENOM" id="CLU_000445_51_2_5"/>
<dbReference type="GO" id="GO:0005737">
    <property type="term" value="C:cytoplasm"/>
    <property type="evidence" value="ECO:0007669"/>
    <property type="project" value="InterPro"/>
</dbReference>
<reference evidence="6 7" key="2">
    <citation type="journal article" date="2012" name="Int. J. Syst. Evol. Microbiol.">
        <title>Magnetococcus marinus gen. nov., sp. nov., a marine, magnetotactic bacterium that represents a novel lineage (Magnetococcaceae fam. nov.; Magnetococcales ord. nov.) at the base of the Alphaproteobacteria.</title>
        <authorList>
            <person name="Bazylinski D.A."/>
            <person name="Williams T.J."/>
            <person name="Lefevre C.T."/>
            <person name="Berg R.J."/>
            <person name="Zhang C.L."/>
            <person name="Bowser S.S."/>
            <person name="Dean A.J."/>
            <person name="Beveridge T.J."/>
        </authorList>
    </citation>
    <scope>NUCLEOTIDE SEQUENCE [LARGE SCALE GENOMIC DNA]</scope>
    <source>
        <strain evidence="7">ATCC BAA-1437 / JCM 17883 / MC-1</strain>
    </source>
</reference>
<evidence type="ECO:0000256" key="4">
    <source>
        <dbReference type="PROSITE-ProRule" id="PRU00050"/>
    </source>
</evidence>
<feature type="active site" evidence="4">
    <location>
        <position position="49"/>
    </location>
</feature>
<dbReference type="SUPFAM" id="SSF52738">
    <property type="entry name" value="Methylesterase CheB, C-terminal domain"/>
    <property type="match status" value="1"/>
</dbReference>
<keyword evidence="1 4" id="KW-0378">Hydrolase</keyword>
<dbReference type="eggNOG" id="COG2201">
    <property type="taxonomic scope" value="Bacteria"/>
</dbReference>
<dbReference type="GO" id="GO:0000156">
    <property type="term" value="F:phosphorelay response regulator activity"/>
    <property type="evidence" value="ECO:0007669"/>
    <property type="project" value="InterPro"/>
</dbReference>
<dbReference type="OrthoDB" id="9791760at2"/>
<feature type="active site" evidence="4">
    <location>
        <position position="22"/>
    </location>
</feature>
<dbReference type="Proteomes" id="UP000002586">
    <property type="component" value="Chromosome"/>
</dbReference>
<comment type="catalytic activity">
    <reaction evidence="3">
        <text>[protein]-L-glutamate 5-O-methyl ester + H2O = L-glutamyl-[protein] + methanol + H(+)</text>
        <dbReference type="Rhea" id="RHEA:23236"/>
        <dbReference type="Rhea" id="RHEA-COMP:10208"/>
        <dbReference type="Rhea" id="RHEA-COMP:10311"/>
        <dbReference type="ChEBI" id="CHEBI:15377"/>
        <dbReference type="ChEBI" id="CHEBI:15378"/>
        <dbReference type="ChEBI" id="CHEBI:17790"/>
        <dbReference type="ChEBI" id="CHEBI:29973"/>
        <dbReference type="ChEBI" id="CHEBI:82795"/>
        <dbReference type="EC" id="3.1.1.61"/>
    </reaction>
</comment>
<dbReference type="Pfam" id="PF01339">
    <property type="entry name" value="CheB_methylest"/>
    <property type="match status" value="1"/>
</dbReference>
<feature type="active site" evidence="4">
    <location>
        <position position="141"/>
    </location>
</feature>